<feature type="region of interest" description="Disordered" evidence="1">
    <location>
        <begin position="1"/>
        <end position="146"/>
    </location>
</feature>
<dbReference type="Proteomes" id="UP000034531">
    <property type="component" value="Unassembled WGS sequence"/>
</dbReference>
<gene>
    <name evidence="3" type="ORF">UT84_C0018G0006</name>
</gene>
<feature type="compositionally biased region" description="Polar residues" evidence="1">
    <location>
        <begin position="32"/>
        <end position="49"/>
    </location>
</feature>
<feature type="transmembrane region" description="Helical" evidence="2">
    <location>
        <begin position="164"/>
        <end position="185"/>
    </location>
</feature>
<evidence type="ECO:0000313" key="4">
    <source>
        <dbReference type="Proteomes" id="UP000034531"/>
    </source>
</evidence>
<reference evidence="3 4" key="1">
    <citation type="journal article" date="2015" name="Nature">
        <title>rRNA introns, odd ribosomes, and small enigmatic genomes across a large radiation of phyla.</title>
        <authorList>
            <person name="Brown C.T."/>
            <person name="Hug L.A."/>
            <person name="Thomas B.C."/>
            <person name="Sharon I."/>
            <person name="Castelle C.J."/>
            <person name="Singh A."/>
            <person name="Wilkins M.J."/>
            <person name="Williams K.H."/>
            <person name="Banfield J.F."/>
        </authorList>
    </citation>
    <scope>NUCLEOTIDE SEQUENCE [LARGE SCALE GENOMIC DNA]</scope>
</reference>
<feature type="compositionally biased region" description="Polar residues" evidence="1">
    <location>
        <begin position="105"/>
        <end position="130"/>
    </location>
</feature>
<evidence type="ECO:0000256" key="2">
    <source>
        <dbReference type="SAM" id="Phobius"/>
    </source>
</evidence>
<dbReference type="AlphaFoldDB" id="A0A0G0TS11"/>
<evidence type="ECO:0000256" key="1">
    <source>
        <dbReference type="SAM" id="MobiDB-lite"/>
    </source>
</evidence>
<name>A0A0G0TS11_9BACT</name>
<protein>
    <submittedName>
        <fullName evidence="3">Uncharacterized protein</fullName>
    </submittedName>
</protein>
<feature type="compositionally biased region" description="Polar residues" evidence="1">
    <location>
        <begin position="62"/>
        <end position="87"/>
    </location>
</feature>
<sequence length="374" mass="40491">MKSDVPEDNNLTNLPTTPQIPPTELEGLMPTVNPQQPISSTDQVQTSATVAPGLMERGPFANMQQSNSLQTTPSIGSPASQAETTEINPVFVNPPTPVTTDEKQVFSQTSGPSDHTQQPVQAGVQTTSPFDTPPAPATQQQPAQDQTNLQGAVIEEKTKKKIPFFLIILLILVVIVLVSVGYLAYQNHLLTQQPSSNQQTTLSVPVTTNPTVEYIAFISTILPIEFMVPNDWKTQETQNNELSNQKMIDSNSSDFAYKVEGGDIASGFELRVGPVSDLTKKYDSFDAFSAEENLDGTYTQQTINGNPWLVKGNQAKTLIDNTPLTITLYSSVDRANEAVTIFNQILTSVKISTISPTPIDTKNASPSASPSPLE</sequence>
<dbReference type="EMBL" id="LBYI01000018">
    <property type="protein sequence ID" value="KKR49850.1"/>
    <property type="molecule type" value="Genomic_DNA"/>
</dbReference>
<evidence type="ECO:0000313" key="3">
    <source>
        <dbReference type="EMBL" id="KKR49850.1"/>
    </source>
</evidence>
<proteinExistence type="predicted"/>
<accession>A0A0G0TS11</accession>
<comment type="caution">
    <text evidence="3">The sequence shown here is derived from an EMBL/GenBank/DDBJ whole genome shotgun (WGS) entry which is preliminary data.</text>
</comment>
<organism evidence="3 4">
    <name type="scientific">Candidatus Curtissbacteria bacterium GW2011_GWA1_40_16</name>
    <dbReference type="NCBI Taxonomy" id="1618405"/>
    <lineage>
        <taxon>Bacteria</taxon>
        <taxon>Candidatus Curtissiibacteriota</taxon>
    </lineage>
</organism>
<keyword evidence="2" id="KW-0472">Membrane</keyword>
<keyword evidence="2" id="KW-0812">Transmembrane</keyword>
<keyword evidence="2" id="KW-1133">Transmembrane helix</keyword>
<feature type="compositionally biased region" description="Low complexity" evidence="1">
    <location>
        <begin position="137"/>
        <end position="146"/>
    </location>
</feature>